<dbReference type="EMBL" id="JAFREP010000022">
    <property type="protein sequence ID" value="MBO1321165.1"/>
    <property type="molecule type" value="Genomic_DNA"/>
</dbReference>
<name>A0A8J7QD08_9BACT</name>
<comment type="caution">
    <text evidence="2">The sequence shown here is derived from an EMBL/GenBank/DDBJ whole genome shotgun (WGS) entry which is preliminary data.</text>
</comment>
<reference evidence="2" key="1">
    <citation type="submission" date="2021-03" db="EMBL/GenBank/DDBJ databases">
        <authorList>
            <person name="Wang G."/>
        </authorList>
    </citation>
    <scope>NUCLEOTIDE SEQUENCE</scope>
    <source>
        <strain evidence="2">KCTC 12899</strain>
    </source>
</reference>
<protein>
    <submittedName>
        <fullName evidence="2">Uncharacterized protein</fullName>
    </submittedName>
</protein>
<dbReference type="RefSeq" id="WP_207861140.1">
    <property type="nucleotide sequence ID" value="NZ_JAFREP010000022.1"/>
</dbReference>
<evidence type="ECO:0000313" key="2">
    <source>
        <dbReference type="EMBL" id="MBO1321165.1"/>
    </source>
</evidence>
<evidence type="ECO:0000313" key="3">
    <source>
        <dbReference type="Proteomes" id="UP000664417"/>
    </source>
</evidence>
<evidence type="ECO:0000256" key="1">
    <source>
        <dbReference type="SAM" id="Phobius"/>
    </source>
</evidence>
<keyword evidence="1" id="KW-0812">Transmembrane</keyword>
<dbReference type="Proteomes" id="UP000664417">
    <property type="component" value="Unassembled WGS sequence"/>
</dbReference>
<organism evidence="2 3">
    <name type="scientific">Acanthopleuribacter pedis</name>
    <dbReference type="NCBI Taxonomy" id="442870"/>
    <lineage>
        <taxon>Bacteria</taxon>
        <taxon>Pseudomonadati</taxon>
        <taxon>Acidobacteriota</taxon>
        <taxon>Holophagae</taxon>
        <taxon>Acanthopleuribacterales</taxon>
        <taxon>Acanthopleuribacteraceae</taxon>
        <taxon>Acanthopleuribacter</taxon>
    </lineage>
</organism>
<feature type="transmembrane region" description="Helical" evidence="1">
    <location>
        <begin position="20"/>
        <end position="48"/>
    </location>
</feature>
<sequence>MINLIFTALYEIVFSLNLSTWLHVLGLFVVICLMSSPGACATVVGVAAKMGIGAHALDKEREGA</sequence>
<accession>A0A8J7QD08</accession>
<proteinExistence type="predicted"/>
<keyword evidence="3" id="KW-1185">Reference proteome</keyword>
<keyword evidence="1" id="KW-0472">Membrane</keyword>
<gene>
    <name evidence="2" type="ORF">J3U88_21980</name>
</gene>
<dbReference type="AlphaFoldDB" id="A0A8J7QD08"/>
<keyword evidence="1" id="KW-1133">Transmembrane helix</keyword>